<organism evidence="1 2">
    <name type="scientific">Candidatus Yanofskybacteria bacterium GW2011_GWC1_48_11</name>
    <dbReference type="NCBI Taxonomy" id="1619027"/>
    <lineage>
        <taxon>Bacteria</taxon>
        <taxon>Candidatus Yanofskyibacteriota</taxon>
    </lineage>
</organism>
<accession>A0A837IN08</accession>
<protein>
    <submittedName>
        <fullName evidence="1">Uncharacterized protein</fullName>
    </submittedName>
</protein>
<name>A0A837IN08_9BACT</name>
<dbReference type="AlphaFoldDB" id="A0A837IN08"/>
<gene>
    <name evidence="1" type="ORF">UY25_C0011G0001</name>
</gene>
<dbReference type="GO" id="GO:0005975">
    <property type="term" value="P:carbohydrate metabolic process"/>
    <property type="evidence" value="ECO:0007669"/>
    <property type="project" value="InterPro"/>
</dbReference>
<proteinExistence type="predicted"/>
<comment type="caution">
    <text evidence="1">The sequence shown here is derived from an EMBL/GenBank/DDBJ whole genome shotgun (WGS) entry which is preliminary data.</text>
</comment>
<dbReference type="EMBL" id="LCPH01000011">
    <property type="protein sequence ID" value="KKU92613.1"/>
    <property type="molecule type" value="Genomic_DNA"/>
</dbReference>
<sequence>TEEEMKESVKEWLSTPFKDTEKYKRRIAKMDRIHE</sequence>
<evidence type="ECO:0000313" key="2">
    <source>
        <dbReference type="Proteomes" id="UP000034462"/>
    </source>
</evidence>
<evidence type="ECO:0000313" key="1">
    <source>
        <dbReference type="EMBL" id="KKU92613.1"/>
    </source>
</evidence>
<dbReference type="Gene3D" id="3.40.1400.10">
    <property type="entry name" value="Sugar-phosphate isomerase, RpiB/LacA/LacB"/>
    <property type="match status" value="1"/>
</dbReference>
<dbReference type="InterPro" id="IPR036569">
    <property type="entry name" value="RpiB_LacA_LacB_sf"/>
</dbReference>
<feature type="non-terminal residue" evidence="1">
    <location>
        <position position="1"/>
    </location>
</feature>
<dbReference type="GO" id="GO:0016853">
    <property type="term" value="F:isomerase activity"/>
    <property type="evidence" value="ECO:0007669"/>
    <property type="project" value="InterPro"/>
</dbReference>
<reference evidence="1 2" key="1">
    <citation type="journal article" date="2015" name="Nature">
        <title>rRNA introns, odd ribosomes, and small enigmatic genomes across a large radiation of phyla.</title>
        <authorList>
            <person name="Brown C.T."/>
            <person name="Hug L.A."/>
            <person name="Thomas B.C."/>
            <person name="Sharon I."/>
            <person name="Castelle C.J."/>
            <person name="Singh A."/>
            <person name="Wilkins M.J."/>
            <person name="Williams K.H."/>
            <person name="Banfield J.F."/>
        </authorList>
    </citation>
    <scope>NUCLEOTIDE SEQUENCE [LARGE SCALE GENOMIC DNA]</scope>
</reference>
<dbReference type="Proteomes" id="UP000034462">
    <property type="component" value="Unassembled WGS sequence"/>
</dbReference>